<dbReference type="Gene3D" id="2.40.30.10">
    <property type="entry name" value="Translation factors"/>
    <property type="match status" value="2"/>
</dbReference>
<evidence type="ECO:0000256" key="3">
    <source>
        <dbReference type="ARBA" id="ARBA00022695"/>
    </source>
</evidence>
<dbReference type="CDD" id="cd03695">
    <property type="entry name" value="CysN_NodQ_II"/>
    <property type="match status" value="1"/>
</dbReference>
<keyword evidence="9" id="KW-1185">Reference proteome</keyword>
<evidence type="ECO:0000256" key="4">
    <source>
        <dbReference type="ARBA" id="ARBA00022741"/>
    </source>
</evidence>
<dbReference type="InterPro" id="IPR009001">
    <property type="entry name" value="Transl_elong_EF1A/Init_IF2_C"/>
</dbReference>
<dbReference type="NCBIfam" id="TIGR02034">
    <property type="entry name" value="CysN"/>
    <property type="match status" value="1"/>
</dbReference>
<evidence type="ECO:0000313" key="8">
    <source>
        <dbReference type="EMBL" id="MFC6152895.1"/>
    </source>
</evidence>
<dbReference type="GO" id="GO:0016779">
    <property type="term" value="F:nucleotidyltransferase activity"/>
    <property type="evidence" value="ECO:0007669"/>
    <property type="project" value="UniProtKB-KW"/>
</dbReference>
<dbReference type="PROSITE" id="PS51722">
    <property type="entry name" value="G_TR_2"/>
    <property type="match status" value="1"/>
</dbReference>
<gene>
    <name evidence="8" type="ORF">ACFPWU_04330</name>
</gene>
<evidence type="ECO:0000313" key="9">
    <source>
        <dbReference type="Proteomes" id="UP001596098"/>
    </source>
</evidence>
<dbReference type="InterPro" id="IPR050100">
    <property type="entry name" value="TRAFAC_GTPase_members"/>
</dbReference>
<dbReference type="InterPro" id="IPR044138">
    <property type="entry name" value="CysN_II"/>
</dbReference>
<dbReference type="InterPro" id="IPR031157">
    <property type="entry name" value="G_TR_CS"/>
</dbReference>
<dbReference type="Pfam" id="PF00009">
    <property type="entry name" value="GTP_EFTU"/>
    <property type="match status" value="1"/>
</dbReference>
<comment type="caution">
    <text evidence="8">The sequence shown here is derived from an EMBL/GenBank/DDBJ whole genome shotgun (WGS) entry which is preliminary data.</text>
</comment>
<evidence type="ECO:0000259" key="7">
    <source>
        <dbReference type="PROSITE" id="PS51722"/>
    </source>
</evidence>
<dbReference type="SUPFAM" id="SSF50465">
    <property type="entry name" value="EF-Tu/eEF-1alpha/eIF2-gamma C-terminal domain"/>
    <property type="match status" value="1"/>
</dbReference>
<dbReference type="Proteomes" id="UP001596098">
    <property type="component" value="Unassembled WGS sequence"/>
</dbReference>
<keyword evidence="5" id="KW-0067">ATP-binding</keyword>
<dbReference type="InterPro" id="IPR027417">
    <property type="entry name" value="P-loop_NTPase"/>
</dbReference>
<dbReference type="PRINTS" id="PR00315">
    <property type="entry name" value="ELONGATNFCT"/>
</dbReference>
<dbReference type="EMBL" id="JBHSQI010000002">
    <property type="protein sequence ID" value="MFC6152895.1"/>
    <property type="molecule type" value="Genomic_DNA"/>
</dbReference>
<keyword evidence="4" id="KW-0547">Nucleotide-binding</keyword>
<dbReference type="PANTHER" id="PTHR23115">
    <property type="entry name" value="TRANSLATION FACTOR"/>
    <property type="match status" value="1"/>
</dbReference>
<dbReference type="InterPro" id="IPR009000">
    <property type="entry name" value="Transl_B-barrel_sf"/>
</dbReference>
<dbReference type="SUPFAM" id="SSF50447">
    <property type="entry name" value="Translation proteins"/>
    <property type="match status" value="1"/>
</dbReference>
<dbReference type="CDD" id="cd04095">
    <property type="entry name" value="CysN_NoDQ_III"/>
    <property type="match status" value="1"/>
</dbReference>
<keyword evidence="3 8" id="KW-0548">Nucleotidyltransferase</keyword>
<dbReference type="Pfam" id="PF22594">
    <property type="entry name" value="GTP-eEF1A_C"/>
    <property type="match status" value="1"/>
</dbReference>
<evidence type="ECO:0000256" key="1">
    <source>
        <dbReference type="ARBA" id="ARBA00012391"/>
    </source>
</evidence>
<dbReference type="InterPro" id="IPR041757">
    <property type="entry name" value="CysN_GTP-bd"/>
</dbReference>
<keyword evidence="2" id="KW-0808">Transferase</keyword>
<evidence type="ECO:0000256" key="2">
    <source>
        <dbReference type="ARBA" id="ARBA00022679"/>
    </source>
</evidence>
<dbReference type="EC" id="2.7.7.4" evidence="1"/>
<dbReference type="RefSeq" id="WP_206611436.1">
    <property type="nucleotide sequence ID" value="NZ_CP034929.1"/>
</dbReference>
<dbReference type="InterPro" id="IPR054696">
    <property type="entry name" value="GTP-eEF1A_C"/>
</dbReference>
<feature type="domain" description="Tr-type G" evidence="7">
    <location>
        <begin position="1"/>
        <end position="230"/>
    </location>
</feature>
<reference evidence="9" key="1">
    <citation type="journal article" date="2019" name="Int. J. Syst. Evol. Microbiol.">
        <title>The Global Catalogue of Microorganisms (GCM) 10K type strain sequencing project: providing services to taxonomists for standard genome sequencing and annotation.</title>
        <authorList>
            <consortium name="The Broad Institute Genomics Platform"/>
            <consortium name="The Broad Institute Genome Sequencing Center for Infectious Disease"/>
            <person name="Wu L."/>
            <person name="Ma J."/>
        </authorList>
    </citation>
    <scope>NUCLEOTIDE SEQUENCE [LARGE SCALE GENOMIC DNA]</scope>
    <source>
        <strain evidence="9">DFY28</strain>
    </source>
</reference>
<dbReference type="InterPro" id="IPR000795">
    <property type="entry name" value="T_Tr_GTP-bd_dom"/>
</dbReference>
<dbReference type="Gene3D" id="3.40.50.300">
    <property type="entry name" value="P-loop containing nucleotide triphosphate hydrolases"/>
    <property type="match status" value="1"/>
</dbReference>
<dbReference type="PROSITE" id="PS00301">
    <property type="entry name" value="G_TR_1"/>
    <property type="match status" value="1"/>
</dbReference>
<organism evidence="8 9">
    <name type="scientific">Nocardioides yefusunii</name>
    <dbReference type="NCBI Taxonomy" id="2500546"/>
    <lineage>
        <taxon>Bacteria</taxon>
        <taxon>Bacillati</taxon>
        <taxon>Actinomycetota</taxon>
        <taxon>Actinomycetes</taxon>
        <taxon>Propionibacteriales</taxon>
        <taxon>Nocardioidaceae</taxon>
        <taxon>Nocardioides</taxon>
    </lineage>
</organism>
<proteinExistence type="predicted"/>
<dbReference type="InterPro" id="IPR011779">
    <property type="entry name" value="SO4_adenylTrfase_lsu"/>
</dbReference>
<evidence type="ECO:0000256" key="6">
    <source>
        <dbReference type="ARBA" id="ARBA00023134"/>
    </source>
</evidence>
<sequence length="418" mass="46524">MDLLRFATAGSVDDGKSTLIGRLLYDSKSIFADQLEAVERTSEQKGHDYVDLSLLTDGLRSEREQGITIDVAYRYFATPHRKFIIADTPGHTQYTRNMVTGASTADLGLVLVDARHGLTEQSRRHAVLLSLLRVPHLVLAINKMDLVDWDENVYTAIKDEFTQFATKLNIPDLEVIPLSALQGDNVVNRSANTPWYQGPTLMHHLEHVHVASDRDLKDVRFPVQYVIRPHADTDELRDYRGYAGQVAGGVLKKGDEVIVLPSGMTSTIKAIDFFGEEVDQAFPPMSVTVRLDDEVDVSRGDMIARVNNAPSVAQDIDAMVCWMTTTPLRPRQKLAIKHTTRTGRALVKEIQYRLDINSLHRDQETGELALNEIGRVKLRTTLPLMADEYAKNRTTGSFILIDEATGVTVGAGMINSAD</sequence>
<dbReference type="InterPro" id="IPR044139">
    <property type="entry name" value="CysN_NoDQ_III"/>
</dbReference>
<accession>A0ABW1QX47</accession>
<name>A0ABW1QX47_9ACTN</name>
<keyword evidence="6" id="KW-0342">GTP-binding</keyword>
<dbReference type="CDD" id="cd04166">
    <property type="entry name" value="CysN_ATPS"/>
    <property type="match status" value="1"/>
</dbReference>
<dbReference type="SUPFAM" id="SSF52540">
    <property type="entry name" value="P-loop containing nucleoside triphosphate hydrolases"/>
    <property type="match status" value="1"/>
</dbReference>
<evidence type="ECO:0000256" key="5">
    <source>
        <dbReference type="ARBA" id="ARBA00022840"/>
    </source>
</evidence>
<protein>
    <recommendedName>
        <fullName evidence="1">sulfate adenylyltransferase</fullName>
        <ecNumber evidence="1">2.7.7.4</ecNumber>
    </recommendedName>
</protein>